<dbReference type="SMART" id="SM01217">
    <property type="entry name" value="Fn3_like"/>
    <property type="match status" value="1"/>
</dbReference>
<dbReference type="Gene3D" id="3.20.20.300">
    <property type="entry name" value="Glycoside hydrolase, family 3, N-terminal domain"/>
    <property type="match status" value="1"/>
</dbReference>
<sequence>MNFKRILFSLAFFSVTIASLAQQVLPYKNPTLPIDARVKDLLGRMTVEEKSWQLFMIPGDLDNATPDQYKNGIFGFQVSAGSQGTDNTQQLLKYNTSENGVALARKINAVQKHFIENTRLGIPIIAFDEALHGLVREGTTCFPQAIGLAATFDTTLMRHVASAIAQEASIRGIRQILSPVVNIATDVRWGRVEETYGEDPFLTSEMGVAFVTPFEKRNIITTPKHFIANVGDGGRDSYPIHLNNRFLQEIHFPPFIACIRRGGSRSIMTSYNTIDGTAATLNDWLLNKTLKQDWKFPGFVISDAGAVGGSIVLHNTVADYPASGEQAINAGLDVIFQTQYKHHALFSPAFTSGHIDPKKLDEAVSRVLKAKFELGLFENPYVSEATLTAPQDSRSHKTIAQNASLESIVLLKNERQVLPIGKNIKSIAVIGSEATAARLGGYSGPGNGVINIVDGIRQRAAGVPVSYAEGVGPTTVEWTVIPSQYLTDGKQQGLTGNYFNNVTLAGTPALTRSDAQIDFLWTLSSPDNAITNGFYSVRWTGEVRAPQSGTFKIGLDGNDGYRMFIDNKLVVDRWSKQSYSTQLADFRFEKDKRYSIRIEFYEPTGNAHLKLIWNVGVANDWQTKIEQAVNTVRKADLAIVAVGIQEGEFQDRAMLSLPGHQEELIRQIAKTGKPVVVLLVGGSAITMTNWINDVSGIVDIWYPGEEGGKSVAAVLFGDYNPAGRLPITFPVHEAQLPLVYNHKPTGRGDDYNNLSGLPLFPFGFGLSYTTFTYTDCRLDKKIMTRGESTSLRVTISNTGTRDGDEVVQLYIKDMLASVARPVLELKGFQRIHLRAGERKEVVFNITPDLLQMLNDKMEWTVEPGAFKLLVGASSRDIRLSEALTISK</sequence>
<dbReference type="InterPro" id="IPR002772">
    <property type="entry name" value="Glyco_hydro_3_C"/>
</dbReference>
<dbReference type="InterPro" id="IPR036881">
    <property type="entry name" value="Glyco_hydro_3_C_sf"/>
</dbReference>
<dbReference type="InterPro" id="IPR050288">
    <property type="entry name" value="Cellulose_deg_GH3"/>
</dbReference>
<dbReference type="RefSeq" id="WP_202016551.1">
    <property type="nucleotide sequence ID" value="NZ_JAERRB010000020.1"/>
</dbReference>
<dbReference type="EMBL" id="JAERRB010000020">
    <property type="protein sequence ID" value="MBL0745870.1"/>
    <property type="molecule type" value="Genomic_DNA"/>
</dbReference>
<reference evidence="5 6" key="1">
    <citation type="submission" date="2021-01" db="EMBL/GenBank/DDBJ databases">
        <title>Chryseolinea sp. Jin1 Genome sequencing and assembly.</title>
        <authorList>
            <person name="Kim I."/>
        </authorList>
    </citation>
    <scope>NUCLEOTIDE SEQUENCE [LARGE SCALE GENOMIC DNA]</scope>
    <source>
        <strain evidence="5 6">Jin1</strain>
    </source>
</reference>
<evidence type="ECO:0000256" key="2">
    <source>
        <dbReference type="ARBA" id="ARBA00022801"/>
    </source>
</evidence>
<dbReference type="InterPro" id="IPR026891">
    <property type="entry name" value="Fn3-like"/>
</dbReference>
<feature type="chain" id="PRO_5046345554" evidence="3">
    <location>
        <begin position="22"/>
        <end position="887"/>
    </location>
</feature>
<evidence type="ECO:0000259" key="4">
    <source>
        <dbReference type="PROSITE" id="PS51820"/>
    </source>
</evidence>
<dbReference type="Pfam" id="PF07691">
    <property type="entry name" value="PA14"/>
    <property type="match status" value="1"/>
</dbReference>
<dbReference type="Gene3D" id="3.40.50.1700">
    <property type="entry name" value="Glycoside hydrolase family 3 C-terminal domain"/>
    <property type="match status" value="1"/>
</dbReference>
<feature type="signal peptide" evidence="3">
    <location>
        <begin position="1"/>
        <end position="21"/>
    </location>
</feature>
<name>A0ABS1L2G2_9BACT</name>
<evidence type="ECO:0000313" key="5">
    <source>
        <dbReference type="EMBL" id="MBL0745870.1"/>
    </source>
</evidence>
<dbReference type="SMART" id="SM00758">
    <property type="entry name" value="PA14"/>
    <property type="match status" value="1"/>
</dbReference>
<dbReference type="GO" id="GO:0016787">
    <property type="term" value="F:hydrolase activity"/>
    <property type="evidence" value="ECO:0007669"/>
    <property type="project" value="UniProtKB-KW"/>
</dbReference>
<dbReference type="Pfam" id="PF00933">
    <property type="entry name" value="Glyco_hydro_3"/>
    <property type="match status" value="1"/>
</dbReference>
<dbReference type="PRINTS" id="PR00133">
    <property type="entry name" value="GLHYDRLASE3"/>
</dbReference>
<dbReference type="InterPro" id="IPR011658">
    <property type="entry name" value="PA14_dom"/>
</dbReference>
<dbReference type="Proteomes" id="UP000613030">
    <property type="component" value="Unassembled WGS sequence"/>
</dbReference>
<comment type="caution">
    <text evidence="5">The sequence shown here is derived from an EMBL/GenBank/DDBJ whole genome shotgun (WGS) entry which is preliminary data.</text>
</comment>
<keyword evidence="2 5" id="KW-0378">Hydrolase</keyword>
<dbReference type="Gene3D" id="2.60.120.380">
    <property type="match status" value="1"/>
</dbReference>
<dbReference type="InterPro" id="IPR036962">
    <property type="entry name" value="Glyco_hydro_3_N_sf"/>
</dbReference>
<keyword evidence="3" id="KW-0732">Signal</keyword>
<dbReference type="InterPro" id="IPR037524">
    <property type="entry name" value="PA14/GLEYA"/>
</dbReference>
<dbReference type="SUPFAM" id="SSF51445">
    <property type="entry name" value="(Trans)glycosidases"/>
    <property type="match status" value="1"/>
</dbReference>
<dbReference type="PANTHER" id="PTHR42715">
    <property type="entry name" value="BETA-GLUCOSIDASE"/>
    <property type="match status" value="1"/>
</dbReference>
<evidence type="ECO:0000313" key="6">
    <source>
        <dbReference type="Proteomes" id="UP000613030"/>
    </source>
</evidence>
<feature type="domain" description="PA14" evidence="4">
    <location>
        <begin position="489"/>
        <end position="629"/>
    </location>
</feature>
<evidence type="ECO:0000256" key="1">
    <source>
        <dbReference type="ARBA" id="ARBA00005336"/>
    </source>
</evidence>
<protein>
    <submittedName>
        <fullName evidence="5">Glycoside hydrolase family 3 C-terminal domain-containing protein</fullName>
    </submittedName>
</protein>
<dbReference type="Pfam" id="PF14310">
    <property type="entry name" value="Fn3-like"/>
    <property type="match status" value="1"/>
</dbReference>
<keyword evidence="6" id="KW-1185">Reference proteome</keyword>
<gene>
    <name evidence="5" type="ORF">JI741_31840</name>
</gene>
<accession>A0ABS1L2G2</accession>
<dbReference type="SUPFAM" id="SSF52279">
    <property type="entry name" value="Beta-D-glucan exohydrolase, C-terminal domain"/>
    <property type="match status" value="1"/>
</dbReference>
<dbReference type="Gene3D" id="2.60.40.10">
    <property type="entry name" value="Immunoglobulins"/>
    <property type="match status" value="1"/>
</dbReference>
<dbReference type="Pfam" id="PF01915">
    <property type="entry name" value="Glyco_hydro_3_C"/>
    <property type="match status" value="1"/>
</dbReference>
<evidence type="ECO:0000256" key="3">
    <source>
        <dbReference type="SAM" id="SignalP"/>
    </source>
</evidence>
<dbReference type="PROSITE" id="PS51820">
    <property type="entry name" value="PA14"/>
    <property type="match status" value="1"/>
</dbReference>
<dbReference type="InterPro" id="IPR013783">
    <property type="entry name" value="Ig-like_fold"/>
</dbReference>
<proteinExistence type="inferred from homology"/>
<dbReference type="InterPro" id="IPR017853">
    <property type="entry name" value="GH"/>
</dbReference>
<dbReference type="InterPro" id="IPR001764">
    <property type="entry name" value="Glyco_hydro_3_N"/>
</dbReference>
<comment type="similarity">
    <text evidence="1">Belongs to the glycosyl hydrolase 3 family.</text>
</comment>
<organism evidence="5 6">
    <name type="scientific">Chryseolinea lacunae</name>
    <dbReference type="NCBI Taxonomy" id="2801331"/>
    <lineage>
        <taxon>Bacteria</taxon>
        <taxon>Pseudomonadati</taxon>
        <taxon>Bacteroidota</taxon>
        <taxon>Cytophagia</taxon>
        <taxon>Cytophagales</taxon>
        <taxon>Fulvivirgaceae</taxon>
        <taxon>Chryseolinea</taxon>
    </lineage>
</organism>
<dbReference type="PANTHER" id="PTHR42715:SF10">
    <property type="entry name" value="BETA-GLUCOSIDASE"/>
    <property type="match status" value="1"/>
</dbReference>